<reference evidence="2 3" key="1">
    <citation type="submission" date="2022-11" db="EMBL/GenBank/DDBJ databases">
        <title>Mycobacterium sp. nov.</title>
        <authorList>
            <person name="Papic B."/>
            <person name="Spicic S."/>
            <person name="Duvnjak S."/>
        </authorList>
    </citation>
    <scope>NUCLEOTIDE SEQUENCE [LARGE SCALE GENOMIC DNA]</scope>
    <source>
        <strain evidence="2 3">CVI_P4</strain>
    </source>
</reference>
<evidence type="ECO:0000259" key="1">
    <source>
        <dbReference type="Pfam" id="PF03551"/>
    </source>
</evidence>
<accession>A0ABT3SEK4</accession>
<sequence>MAKKRSEQNDYPALTANGWTVLGIVSYSKEVSGYQLKKWADYGPGFFYLSPSFSQVYSELKRLEEMGLVISRESPAGGHNSRSKRLYRISAAGKRALMSWSRNAPVEAPVLKHPMLMRVMLGNMNTPERLREMLAEYIEQSDLKSREAAHYAKFTAAEPYFAYVWIALRWSERYYAAERTLAIELLKDLDLAAERFGATDSVPEWFEAPALPPALSPESDDPSDT</sequence>
<dbReference type="InterPro" id="IPR036390">
    <property type="entry name" value="WH_DNA-bd_sf"/>
</dbReference>
<protein>
    <submittedName>
        <fullName evidence="2">PadR family transcriptional regulator</fullName>
    </submittedName>
</protein>
<organism evidence="2 3">
    <name type="scientific">Mycobacterium pinniadriaticum</name>
    <dbReference type="NCBI Taxonomy" id="2994102"/>
    <lineage>
        <taxon>Bacteria</taxon>
        <taxon>Bacillati</taxon>
        <taxon>Actinomycetota</taxon>
        <taxon>Actinomycetes</taxon>
        <taxon>Mycobacteriales</taxon>
        <taxon>Mycobacteriaceae</taxon>
        <taxon>Mycobacterium</taxon>
    </lineage>
</organism>
<feature type="domain" description="Transcription regulator PadR N-terminal" evidence="1">
    <location>
        <begin position="21"/>
        <end position="97"/>
    </location>
</feature>
<comment type="caution">
    <text evidence="2">The sequence shown here is derived from an EMBL/GenBank/DDBJ whole genome shotgun (WGS) entry which is preliminary data.</text>
</comment>
<dbReference type="InterPro" id="IPR036388">
    <property type="entry name" value="WH-like_DNA-bd_sf"/>
</dbReference>
<evidence type="ECO:0000313" key="3">
    <source>
        <dbReference type="Proteomes" id="UP001300745"/>
    </source>
</evidence>
<dbReference type="Proteomes" id="UP001300745">
    <property type="component" value="Unassembled WGS sequence"/>
</dbReference>
<dbReference type="PANTHER" id="PTHR43252">
    <property type="entry name" value="TRANSCRIPTIONAL REGULATOR YQJI"/>
    <property type="match status" value="1"/>
</dbReference>
<dbReference type="SUPFAM" id="SSF46785">
    <property type="entry name" value="Winged helix' DNA-binding domain"/>
    <property type="match status" value="1"/>
</dbReference>
<dbReference type="Pfam" id="PF03551">
    <property type="entry name" value="PadR"/>
    <property type="match status" value="1"/>
</dbReference>
<dbReference type="PANTHER" id="PTHR43252:SF4">
    <property type="entry name" value="TRANSCRIPTIONAL REGULATORY PROTEIN"/>
    <property type="match status" value="1"/>
</dbReference>
<dbReference type="RefSeq" id="WP_265997762.1">
    <property type="nucleotide sequence ID" value="NZ_JAPJDN010000011.1"/>
</dbReference>
<evidence type="ECO:0000313" key="2">
    <source>
        <dbReference type="EMBL" id="MCX2937946.1"/>
    </source>
</evidence>
<name>A0ABT3SEK4_9MYCO</name>
<proteinExistence type="predicted"/>
<keyword evidence="3" id="KW-1185">Reference proteome</keyword>
<dbReference type="InterPro" id="IPR005149">
    <property type="entry name" value="Tscrpt_reg_PadR_N"/>
</dbReference>
<gene>
    <name evidence="2" type="ORF">ORI27_14665</name>
</gene>
<dbReference type="EMBL" id="JAPJDO010000011">
    <property type="protein sequence ID" value="MCX2937946.1"/>
    <property type="molecule type" value="Genomic_DNA"/>
</dbReference>
<dbReference type="Gene3D" id="1.10.10.10">
    <property type="entry name" value="Winged helix-like DNA-binding domain superfamily/Winged helix DNA-binding domain"/>
    <property type="match status" value="1"/>
</dbReference>